<accession>A0A0M3IW43</accession>
<evidence type="ECO:0000313" key="1">
    <source>
        <dbReference type="Proteomes" id="UP000036681"/>
    </source>
</evidence>
<proteinExistence type="predicted"/>
<protein>
    <submittedName>
        <fullName evidence="2">SAM-dependent methyltransferase</fullName>
    </submittedName>
</protein>
<organism evidence="1 2">
    <name type="scientific">Ascaris lumbricoides</name>
    <name type="common">Giant roundworm</name>
    <dbReference type="NCBI Taxonomy" id="6252"/>
    <lineage>
        <taxon>Eukaryota</taxon>
        <taxon>Metazoa</taxon>
        <taxon>Ecdysozoa</taxon>
        <taxon>Nematoda</taxon>
        <taxon>Chromadorea</taxon>
        <taxon>Rhabditida</taxon>
        <taxon>Spirurina</taxon>
        <taxon>Ascaridomorpha</taxon>
        <taxon>Ascaridoidea</taxon>
        <taxon>Ascarididae</taxon>
        <taxon>Ascaris</taxon>
    </lineage>
</organism>
<dbReference type="Proteomes" id="UP000036681">
    <property type="component" value="Unplaced"/>
</dbReference>
<evidence type="ECO:0000313" key="2">
    <source>
        <dbReference type="WBParaSite" id="ALUE_0002297101-mRNA-1"/>
    </source>
</evidence>
<dbReference type="AlphaFoldDB" id="A0A0M3IW43"/>
<keyword evidence="1" id="KW-1185">Reference proteome</keyword>
<sequence length="34" mass="4072">MFNPEIFQLNALLSLEALHERSENWVQQLMQQNV</sequence>
<name>A0A0M3IW43_ASCLU</name>
<dbReference type="WBParaSite" id="ALUE_0002297101-mRNA-1">
    <property type="protein sequence ID" value="ALUE_0002297101-mRNA-1"/>
    <property type="gene ID" value="ALUE_0002297101"/>
</dbReference>
<reference evidence="2" key="1">
    <citation type="submission" date="2017-02" db="UniProtKB">
        <authorList>
            <consortium name="WormBaseParasite"/>
        </authorList>
    </citation>
    <scope>IDENTIFICATION</scope>
</reference>